<sequence length="52" mass="6101">MAANVSWLIKQWDDVLTKQQFVVSKILQYLIADTVEALKELEELKQRPEGKR</sequence>
<name>X1FNH9_9ZZZZ</name>
<gene>
    <name evidence="1" type="ORF">S03H2_03617</name>
</gene>
<evidence type="ECO:0000313" key="1">
    <source>
        <dbReference type="EMBL" id="GAH30929.1"/>
    </source>
</evidence>
<dbReference type="AlphaFoldDB" id="X1FNH9"/>
<proteinExistence type="predicted"/>
<organism evidence="1">
    <name type="scientific">marine sediment metagenome</name>
    <dbReference type="NCBI Taxonomy" id="412755"/>
    <lineage>
        <taxon>unclassified sequences</taxon>
        <taxon>metagenomes</taxon>
        <taxon>ecological metagenomes</taxon>
    </lineage>
</organism>
<reference evidence="1" key="1">
    <citation type="journal article" date="2014" name="Front. Microbiol.">
        <title>High frequency of phylogenetically diverse reductive dehalogenase-homologous genes in deep subseafloor sedimentary metagenomes.</title>
        <authorList>
            <person name="Kawai M."/>
            <person name="Futagami T."/>
            <person name="Toyoda A."/>
            <person name="Takaki Y."/>
            <person name="Nishi S."/>
            <person name="Hori S."/>
            <person name="Arai W."/>
            <person name="Tsubouchi T."/>
            <person name="Morono Y."/>
            <person name="Uchiyama I."/>
            <person name="Ito T."/>
            <person name="Fujiyama A."/>
            <person name="Inagaki F."/>
            <person name="Takami H."/>
        </authorList>
    </citation>
    <scope>NUCLEOTIDE SEQUENCE</scope>
    <source>
        <strain evidence="1">Expedition CK06-06</strain>
    </source>
</reference>
<protein>
    <submittedName>
        <fullName evidence="1">Uncharacterized protein</fullName>
    </submittedName>
</protein>
<comment type="caution">
    <text evidence="1">The sequence shown here is derived from an EMBL/GenBank/DDBJ whole genome shotgun (WGS) entry which is preliminary data.</text>
</comment>
<accession>X1FNH9</accession>
<dbReference type="EMBL" id="BARU01001356">
    <property type="protein sequence ID" value="GAH30929.1"/>
    <property type="molecule type" value="Genomic_DNA"/>
</dbReference>